<reference evidence="1" key="1">
    <citation type="journal article" date="2015" name="Nature">
        <title>Complex archaea that bridge the gap between prokaryotes and eukaryotes.</title>
        <authorList>
            <person name="Spang A."/>
            <person name="Saw J.H."/>
            <person name="Jorgensen S.L."/>
            <person name="Zaremba-Niedzwiedzka K."/>
            <person name="Martijn J."/>
            <person name="Lind A.E."/>
            <person name="van Eijk R."/>
            <person name="Schleper C."/>
            <person name="Guy L."/>
            <person name="Ettema T.J."/>
        </authorList>
    </citation>
    <scope>NUCLEOTIDE SEQUENCE</scope>
</reference>
<dbReference type="AlphaFoldDB" id="A0A0F9E9B5"/>
<organism evidence="1">
    <name type="scientific">marine sediment metagenome</name>
    <dbReference type="NCBI Taxonomy" id="412755"/>
    <lineage>
        <taxon>unclassified sequences</taxon>
        <taxon>metagenomes</taxon>
        <taxon>ecological metagenomes</taxon>
    </lineage>
</organism>
<gene>
    <name evidence="1" type="ORF">LCGC14_2102730</name>
</gene>
<accession>A0A0F9E9B5</accession>
<sequence length="82" mass="9655">MSTLSRKILDRKDLSWEIAELAKKRYKKGGVVSFRRGRMVGWANAVILIVSPHGSDIRLRIRNVETEKEYWIRYHDLNPDSQ</sequence>
<protein>
    <submittedName>
        <fullName evidence="1">Uncharacterized protein</fullName>
    </submittedName>
</protein>
<name>A0A0F9E9B5_9ZZZZ</name>
<comment type="caution">
    <text evidence="1">The sequence shown here is derived from an EMBL/GenBank/DDBJ whole genome shotgun (WGS) entry which is preliminary data.</text>
</comment>
<proteinExistence type="predicted"/>
<dbReference type="EMBL" id="LAZR01025836">
    <property type="protein sequence ID" value="KKL70653.1"/>
    <property type="molecule type" value="Genomic_DNA"/>
</dbReference>
<evidence type="ECO:0000313" key="1">
    <source>
        <dbReference type="EMBL" id="KKL70653.1"/>
    </source>
</evidence>